<dbReference type="InterPro" id="IPR022761">
    <property type="entry name" value="Fumarate_lyase_N"/>
</dbReference>
<dbReference type="Gene3D" id="1.10.40.30">
    <property type="entry name" value="Fumarase/aspartase (C-terminal domain)"/>
    <property type="match status" value="1"/>
</dbReference>
<comment type="caution">
    <text evidence="5">The sequence shown here is derived from an EMBL/GenBank/DDBJ whole genome shotgun (WGS) entry which is preliminary data.</text>
</comment>
<dbReference type="PANTHER" id="PTHR43172">
    <property type="entry name" value="ADENYLOSUCCINATE LYASE"/>
    <property type="match status" value="1"/>
</dbReference>
<name>A0A542XKQ2_SALAC</name>
<keyword evidence="7" id="KW-1185">Reference proteome</keyword>
<evidence type="ECO:0000313" key="6">
    <source>
        <dbReference type="Proteomes" id="UP000315983"/>
    </source>
</evidence>
<evidence type="ECO:0000313" key="5">
    <source>
        <dbReference type="EMBL" id="TQL36429.1"/>
    </source>
</evidence>
<keyword evidence="1" id="KW-0456">Lyase</keyword>
<keyword evidence="5" id="KW-0413">Isomerase</keyword>
<evidence type="ECO:0000259" key="3">
    <source>
        <dbReference type="SMART" id="SM00998"/>
    </source>
</evidence>
<dbReference type="AlphaFoldDB" id="A0A542XKQ2"/>
<dbReference type="GO" id="GO:0016829">
    <property type="term" value="F:lyase activity"/>
    <property type="evidence" value="ECO:0007669"/>
    <property type="project" value="UniProtKB-KW"/>
</dbReference>
<dbReference type="Proteomes" id="UP000315983">
    <property type="component" value="Unassembled WGS sequence"/>
</dbReference>
<dbReference type="GO" id="GO:0016853">
    <property type="term" value="F:isomerase activity"/>
    <property type="evidence" value="ECO:0007669"/>
    <property type="project" value="UniProtKB-KW"/>
</dbReference>
<dbReference type="Gene3D" id="1.20.200.10">
    <property type="entry name" value="Fumarase/aspartase (Central domain)"/>
    <property type="match status" value="1"/>
</dbReference>
<protein>
    <submittedName>
        <fullName evidence="5">3-carboxy-cis,cis-muconate cycloisomerase</fullName>
    </submittedName>
</protein>
<accession>A0A542XKQ2</accession>
<evidence type="ECO:0000256" key="2">
    <source>
        <dbReference type="ARBA" id="ARBA00034772"/>
    </source>
</evidence>
<gene>
    <name evidence="4" type="primary">pcaB</name>
    <name evidence="5" type="ORF">FB564_1524</name>
    <name evidence="4" type="ORF">Sar04_27920</name>
</gene>
<dbReference type="PRINTS" id="PR00149">
    <property type="entry name" value="FUMRATELYASE"/>
</dbReference>
<sequence>MPTSAIDSLVFRDIFGEPRVRAIWSDEGRTRRYLEVEAALSQVQGAIGVIPRAAAAAISRVCRIENIDMDKLAQETTAIGYPVLPLVHQLQELAGDGGNWCHWGATTQDITDSTTILQIKASFEVIEELLGRTITAAAALAREHRDLPMVGRSNLQQGVPITFGFKMARMVASLLRHRERLAELRPRVEVVEFGGACGTLASLGHDGMRVQEKLAEELGLAKPDIAWHTEHDRIAEAACFLGLVTGTLAKFATDVKTMMMTEVGEVSEPFVPNRGSSSTMPQKRNPMSCCYITACAASVRQSVAALLDAMASDHERGTGPWEIEWIQLPPIFTLASGALAQAAFVLEGLEVHGDRMSSNLGVTKGLIMSEAVMMALARKMGRGQAHDLLYRLCRQALRQDTSLAEVLRADPDISTQLSANEIAELTDPVRYLGSAGIAVDQVLSRV</sequence>
<dbReference type="InterPro" id="IPR019468">
    <property type="entry name" value="AdenyloSucc_lyase_C"/>
</dbReference>
<dbReference type="EMBL" id="BOQM01000019">
    <property type="protein sequence ID" value="GIM86056.1"/>
    <property type="molecule type" value="Genomic_DNA"/>
</dbReference>
<dbReference type="GeneID" id="93770820"/>
<dbReference type="Pfam" id="PF00206">
    <property type="entry name" value="Lyase_1"/>
    <property type="match status" value="1"/>
</dbReference>
<evidence type="ECO:0000256" key="1">
    <source>
        <dbReference type="ARBA" id="ARBA00023239"/>
    </source>
</evidence>
<dbReference type="RefSeq" id="WP_029024312.1">
    <property type="nucleotide sequence ID" value="NZ_BOQM01000019.1"/>
</dbReference>
<dbReference type="SUPFAM" id="SSF48557">
    <property type="entry name" value="L-aspartase-like"/>
    <property type="match status" value="1"/>
</dbReference>
<dbReference type="PANTHER" id="PTHR43172:SF2">
    <property type="entry name" value="ADENYLOSUCCINATE LYASE C-TERMINAL DOMAIN-CONTAINING PROTEIN"/>
    <property type="match status" value="1"/>
</dbReference>
<comment type="similarity">
    <text evidence="2">Belongs to the class-II fumarase/aspartase family.</text>
</comment>
<reference evidence="5 6" key="1">
    <citation type="submission" date="2019-06" db="EMBL/GenBank/DDBJ databases">
        <title>Sequencing the genomes of 1000 actinobacteria strains.</title>
        <authorList>
            <person name="Klenk H.-P."/>
        </authorList>
    </citation>
    <scope>NUCLEOTIDE SEQUENCE [LARGE SCALE GENOMIC DNA]</scope>
    <source>
        <strain evidence="5 6">DSM 44819</strain>
    </source>
</reference>
<proteinExistence type="inferred from homology"/>
<dbReference type="Pfam" id="PF10397">
    <property type="entry name" value="ADSL_C"/>
    <property type="match status" value="1"/>
</dbReference>
<dbReference type="CDD" id="cd01597">
    <property type="entry name" value="pCLME"/>
    <property type="match status" value="1"/>
</dbReference>
<dbReference type="InterPro" id="IPR008948">
    <property type="entry name" value="L-Aspartase-like"/>
</dbReference>
<dbReference type="EMBL" id="VFOL01000001">
    <property type="protein sequence ID" value="TQL36429.1"/>
    <property type="molecule type" value="Genomic_DNA"/>
</dbReference>
<dbReference type="Gene3D" id="1.10.275.10">
    <property type="entry name" value="Fumarase/aspartase (N-terminal domain)"/>
    <property type="match status" value="1"/>
</dbReference>
<evidence type="ECO:0000313" key="4">
    <source>
        <dbReference type="EMBL" id="GIM86056.1"/>
    </source>
</evidence>
<evidence type="ECO:0000313" key="7">
    <source>
        <dbReference type="Proteomes" id="UP000677457"/>
    </source>
</evidence>
<dbReference type="Proteomes" id="UP000677457">
    <property type="component" value="Unassembled WGS sequence"/>
</dbReference>
<dbReference type="FunFam" id="1.20.200.10:FF:000014">
    <property type="entry name" value="3-carboxy-cis,cis-muconate cycloisomerase"/>
    <property type="match status" value="1"/>
</dbReference>
<organism evidence="5 6">
    <name type="scientific">Salinispora arenicola</name>
    <dbReference type="NCBI Taxonomy" id="168697"/>
    <lineage>
        <taxon>Bacteria</taxon>
        <taxon>Bacillati</taxon>
        <taxon>Actinomycetota</taxon>
        <taxon>Actinomycetes</taxon>
        <taxon>Micromonosporales</taxon>
        <taxon>Micromonosporaceae</taxon>
        <taxon>Salinispora</taxon>
    </lineage>
</organism>
<reference evidence="4 7" key="2">
    <citation type="submission" date="2021-03" db="EMBL/GenBank/DDBJ databases">
        <title>Whole genome shotgun sequence of Salinispora arenicola NBRC 105043.</title>
        <authorList>
            <person name="Komaki H."/>
            <person name="Tamura T."/>
        </authorList>
    </citation>
    <scope>NUCLEOTIDE SEQUENCE [LARGE SCALE GENOMIC DNA]</scope>
    <source>
        <strain evidence="4 7">NBRC 105043</strain>
    </source>
</reference>
<dbReference type="SMART" id="SM00998">
    <property type="entry name" value="ADSL_C"/>
    <property type="match status" value="1"/>
</dbReference>
<dbReference type="InterPro" id="IPR000362">
    <property type="entry name" value="Fumarate_lyase_fam"/>
</dbReference>
<dbReference type="InterPro" id="IPR024083">
    <property type="entry name" value="Fumarase/histidase_N"/>
</dbReference>
<feature type="domain" description="Adenylosuccinate lyase C-terminal" evidence="3">
    <location>
        <begin position="364"/>
        <end position="443"/>
    </location>
</feature>